<evidence type="ECO:0000256" key="1">
    <source>
        <dbReference type="SAM" id="Coils"/>
    </source>
</evidence>
<accession>A0A4Z1JC13</accession>
<sequence length="921" mass="102390">MVPPKNNQAPKKGNKSGNSWVPRPNAGSAQSGPSVGPKHDSKKRKNAGGNDAAKKKQNTSLELSLFKNDATRPKDGRDKPSGPDVRAKNRSKTVMVVLKPVNASFDGNDEIKVLGHLKSTFELASQVPTLRLEVDGYAVVLHVHNFFVENAGSLTFTNRDRIFNRCLIPSAGSSGGEIFSVNGIIFTFTNELDIPGLTVKQAEELFTFGGGDLQAKGEDPASQKGCVCALKFTLKGRISPPRLITNNRNPNNTRALELQRMLNKGPFTLTLVRRFGNFNPELDAYWTHRVRVCAQEGMWAMYKNILSTRVGQRFEAWIENPAKALPHEPWMAVGTPAEHEIQRYESHEARNNFGSMAEWEIVLSAAVIHDVAASVKLNEQYYNWDRTYEAIVRYVKNDYVQLEFDIPSRGELSFPSISGSTRFLVRYGRCTTAEDSNAELENAEDKIENGKISEEEENEASRGAANITNIQEGSETNLIDNERGEQSIYGSSEDKVAVQDVVIDGINNVEWTAQVLVAKENKQFVISFTMPQGKKRKFHVGSKVDVQLKVLKNHLATTRQLKAIGMIAENKAKDDTYGRILQRFILGEGMADVKHDIEDHLLSLKEITYNKLPLLNQKVYDQWLESCKLNPMQREAYDAVIEDVLPATIIQGPSGTGKSLTCAVTCIGIAQLGYKVLYATSTNAAAETALLSIFNATQKLFEAVDHQTIGINPAPQLQAEIKESKENFAIIHFPANASTENDFMKRDDERKDDQEDNPLDAYRISNHVIKSFHRKANNPEVSNTTRTKARNWLATLQRVREGKSVAAERFVREGIAEMGEVVRDTHTKIIISTCNNSAALRDMGFQPQVVLVDDASLAREPDCIVPLTFGQAHVVLYGDVEKKGVWPGIKSWGSNEFGAQLSRSLFERLVGLGNMAVVRLE</sequence>
<dbReference type="GO" id="GO:0004386">
    <property type="term" value="F:helicase activity"/>
    <property type="evidence" value="ECO:0007669"/>
    <property type="project" value="InterPro"/>
</dbReference>
<proteinExistence type="predicted"/>
<dbReference type="SUPFAM" id="SSF52540">
    <property type="entry name" value="P-loop containing nucleoside triphosphate hydrolases"/>
    <property type="match status" value="1"/>
</dbReference>
<dbReference type="GO" id="GO:0005829">
    <property type="term" value="C:cytosol"/>
    <property type="evidence" value="ECO:0007669"/>
    <property type="project" value="TreeGrafter"/>
</dbReference>
<evidence type="ECO:0000259" key="3">
    <source>
        <dbReference type="Pfam" id="PF13086"/>
    </source>
</evidence>
<dbReference type="OrthoDB" id="3513664at2759"/>
<feature type="coiled-coil region" evidence="1">
    <location>
        <begin position="433"/>
        <end position="460"/>
    </location>
</feature>
<dbReference type="Pfam" id="PF13086">
    <property type="entry name" value="AAA_11"/>
    <property type="match status" value="1"/>
</dbReference>
<feature type="region of interest" description="Disordered" evidence="2">
    <location>
        <begin position="1"/>
        <end position="91"/>
    </location>
</feature>
<reference evidence="4 5" key="1">
    <citation type="submission" date="2017-12" db="EMBL/GenBank/DDBJ databases">
        <title>Comparative genomics of Botrytis spp.</title>
        <authorList>
            <person name="Valero-Jimenez C.A."/>
            <person name="Tapia P."/>
            <person name="Veloso J."/>
            <person name="Silva-Moreno E."/>
            <person name="Staats M."/>
            <person name="Valdes J.H."/>
            <person name="Van Kan J.A.L."/>
        </authorList>
    </citation>
    <scope>NUCLEOTIDE SEQUENCE [LARGE SCALE GENOMIC DNA]</scope>
    <source>
        <strain evidence="4 5">Be9601</strain>
    </source>
</reference>
<comment type="caution">
    <text evidence="4">The sequence shown here is derived from an EMBL/GenBank/DDBJ whole genome shotgun (WGS) entry which is preliminary data.</text>
</comment>
<dbReference type="PANTHER" id="PTHR10887">
    <property type="entry name" value="DNA2/NAM7 HELICASE FAMILY"/>
    <property type="match status" value="1"/>
</dbReference>
<dbReference type="Gene3D" id="3.40.50.300">
    <property type="entry name" value="P-loop containing nucleotide triphosphate hydrolases"/>
    <property type="match status" value="1"/>
</dbReference>
<evidence type="ECO:0000313" key="5">
    <source>
        <dbReference type="Proteomes" id="UP000297229"/>
    </source>
</evidence>
<dbReference type="STRING" id="278938.A0A4Z1JC13"/>
<dbReference type="EMBL" id="PQXM01000600">
    <property type="protein sequence ID" value="TGO71249.1"/>
    <property type="molecule type" value="Genomic_DNA"/>
</dbReference>
<feature type="compositionally biased region" description="Basic and acidic residues" evidence="2">
    <location>
        <begin position="69"/>
        <end position="87"/>
    </location>
</feature>
<gene>
    <name evidence="4" type="ORF">BELL_0602g00040</name>
</gene>
<dbReference type="InterPro" id="IPR045055">
    <property type="entry name" value="DNA2/NAM7-like"/>
</dbReference>
<keyword evidence="5" id="KW-1185">Reference proteome</keyword>
<protein>
    <recommendedName>
        <fullName evidence="3">DNA2/NAM7 helicase helicase domain-containing protein</fullName>
    </recommendedName>
</protein>
<name>A0A4Z1JC13_9HELO</name>
<evidence type="ECO:0000313" key="4">
    <source>
        <dbReference type="EMBL" id="TGO71249.1"/>
    </source>
</evidence>
<keyword evidence="1" id="KW-0175">Coiled coil</keyword>
<dbReference type="InterPro" id="IPR027417">
    <property type="entry name" value="P-loop_NTPase"/>
</dbReference>
<organism evidence="4 5">
    <name type="scientific">Botrytis elliptica</name>
    <dbReference type="NCBI Taxonomy" id="278938"/>
    <lineage>
        <taxon>Eukaryota</taxon>
        <taxon>Fungi</taxon>
        <taxon>Dikarya</taxon>
        <taxon>Ascomycota</taxon>
        <taxon>Pezizomycotina</taxon>
        <taxon>Leotiomycetes</taxon>
        <taxon>Helotiales</taxon>
        <taxon>Sclerotiniaceae</taxon>
        <taxon>Botrytis</taxon>
    </lineage>
</organism>
<dbReference type="PANTHER" id="PTHR10887:SF322">
    <property type="entry name" value="HELICASE MOV-10"/>
    <property type="match status" value="1"/>
</dbReference>
<dbReference type="GO" id="GO:0035194">
    <property type="term" value="P:regulatory ncRNA-mediated post-transcriptional gene silencing"/>
    <property type="evidence" value="ECO:0007669"/>
    <property type="project" value="TreeGrafter"/>
</dbReference>
<evidence type="ECO:0000256" key="2">
    <source>
        <dbReference type="SAM" id="MobiDB-lite"/>
    </source>
</evidence>
<feature type="compositionally biased region" description="Polar residues" evidence="2">
    <location>
        <begin position="1"/>
        <end position="19"/>
    </location>
</feature>
<feature type="domain" description="DNA2/NAM7 helicase helicase" evidence="3">
    <location>
        <begin position="628"/>
        <end position="879"/>
    </location>
</feature>
<dbReference type="Proteomes" id="UP000297229">
    <property type="component" value="Unassembled WGS sequence"/>
</dbReference>
<dbReference type="AlphaFoldDB" id="A0A4Z1JC13"/>
<dbReference type="InterPro" id="IPR041677">
    <property type="entry name" value="DNA2/NAM7_AAA_11"/>
</dbReference>